<gene>
    <name evidence="3" type="ORF">BJY14_005539</name>
</gene>
<dbReference type="Pfam" id="PF01796">
    <property type="entry name" value="OB_ChsH2_C"/>
    <property type="match status" value="2"/>
</dbReference>
<protein>
    <recommendedName>
        <fullName evidence="2">ChsH2 C-terminal OB-fold domain-containing protein</fullName>
    </recommendedName>
</protein>
<dbReference type="InterPro" id="IPR012340">
    <property type="entry name" value="NA-bd_OB-fold"/>
</dbReference>
<feature type="region of interest" description="Disordered" evidence="1">
    <location>
        <begin position="1"/>
        <end position="21"/>
    </location>
</feature>
<reference evidence="3 4" key="1">
    <citation type="submission" date="2020-07" db="EMBL/GenBank/DDBJ databases">
        <title>Sequencing the genomes of 1000 actinobacteria strains.</title>
        <authorList>
            <person name="Klenk H.-P."/>
        </authorList>
    </citation>
    <scope>NUCLEOTIDE SEQUENCE [LARGE SCALE GENOMIC DNA]</scope>
    <source>
        <strain evidence="3 4">DSM 40398</strain>
    </source>
</reference>
<evidence type="ECO:0000313" key="4">
    <source>
        <dbReference type="Proteomes" id="UP000529783"/>
    </source>
</evidence>
<dbReference type="PANTHER" id="PTHR34075:SF5">
    <property type="entry name" value="BLR3430 PROTEIN"/>
    <property type="match status" value="1"/>
</dbReference>
<dbReference type="Gene3D" id="6.10.30.10">
    <property type="match status" value="2"/>
</dbReference>
<feature type="domain" description="ChsH2 C-terminal OB-fold" evidence="2">
    <location>
        <begin position="80"/>
        <end position="151"/>
    </location>
</feature>
<dbReference type="PANTHER" id="PTHR34075">
    <property type="entry name" value="BLR3430 PROTEIN"/>
    <property type="match status" value="1"/>
</dbReference>
<evidence type="ECO:0000259" key="2">
    <source>
        <dbReference type="Pfam" id="PF01796"/>
    </source>
</evidence>
<keyword evidence="4" id="KW-1185">Reference proteome</keyword>
<comment type="caution">
    <text evidence="3">The sequence shown here is derived from an EMBL/GenBank/DDBJ whole genome shotgun (WGS) entry which is preliminary data.</text>
</comment>
<organism evidence="3 4">
    <name type="scientific">Actinomadura luteofluorescens</name>
    <dbReference type="NCBI Taxonomy" id="46163"/>
    <lineage>
        <taxon>Bacteria</taxon>
        <taxon>Bacillati</taxon>
        <taxon>Actinomycetota</taxon>
        <taxon>Actinomycetes</taxon>
        <taxon>Streptosporangiales</taxon>
        <taxon>Thermomonosporaceae</taxon>
        <taxon>Actinomadura</taxon>
    </lineage>
</organism>
<dbReference type="AlphaFoldDB" id="A0A7Y9EKN3"/>
<accession>A0A7Y9EKN3</accession>
<dbReference type="RefSeq" id="WP_312879434.1">
    <property type="nucleotide sequence ID" value="NZ_JACCBA010000001.1"/>
</dbReference>
<dbReference type="EMBL" id="JACCBA010000001">
    <property type="protein sequence ID" value="NYD49556.1"/>
    <property type="molecule type" value="Genomic_DNA"/>
</dbReference>
<evidence type="ECO:0000256" key="1">
    <source>
        <dbReference type="SAM" id="MobiDB-lite"/>
    </source>
</evidence>
<dbReference type="SUPFAM" id="SSF50249">
    <property type="entry name" value="Nucleic acid-binding proteins"/>
    <property type="match status" value="2"/>
</dbReference>
<feature type="domain" description="ChsH2 C-terminal OB-fold" evidence="2">
    <location>
        <begin position="228"/>
        <end position="292"/>
    </location>
</feature>
<dbReference type="InterPro" id="IPR052513">
    <property type="entry name" value="Thioester_dehydratase-like"/>
</dbReference>
<proteinExistence type="predicted"/>
<sequence length="324" mass="35789">MPSDTAPVENAPGDTGPPEPNHVLEFPGGYTRSVGPVIGRFFSELRDGRLVGVRTADGRVLVPPSEYDPQTGEDVTDEFVEVGPVGTVTTWSWVAHPAKEHPLDRPFAWALIRPDGADTALLHALDLGIFEEGAKPPKFLRTGMRVRPRWRAERTGGIGDIECFQPEVTMINAPTRLEYRLKGGQALRRFLEGMSEGRILGHRCPVCESVIVPMKGLCPRDGVPTTEEVELPDTGTVTTFAVNNIPDPRAPEVPFVSAYVLLDGAGLTMLTLVAGIPADQVRMGMRVKAAWRPREEWERTMGNIKWFEPIDEPDVPFEEIKDFM</sequence>
<dbReference type="InterPro" id="IPR002878">
    <property type="entry name" value="ChsH2_C"/>
</dbReference>
<name>A0A7Y9EKN3_9ACTN</name>
<dbReference type="Proteomes" id="UP000529783">
    <property type="component" value="Unassembled WGS sequence"/>
</dbReference>
<evidence type="ECO:0000313" key="3">
    <source>
        <dbReference type="EMBL" id="NYD49556.1"/>
    </source>
</evidence>